<organism evidence="2 3">
    <name type="scientific">Perkinsus olseni</name>
    <name type="common">Perkinsus atlanticus</name>
    <dbReference type="NCBI Taxonomy" id="32597"/>
    <lineage>
        <taxon>Eukaryota</taxon>
        <taxon>Sar</taxon>
        <taxon>Alveolata</taxon>
        <taxon>Perkinsozoa</taxon>
        <taxon>Perkinsea</taxon>
        <taxon>Perkinsida</taxon>
        <taxon>Perkinsidae</taxon>
        <taxon>Perkinsus</taxon>
    </lineage>
</organism>
<protein>
    <submittedName>
        <fullName evidence="2">Uncharacterized protein</fullName>
    </submittedName>
</protein>
<evidence type="ECO:0000256" key="1">
    <source>
        <dbReference type="SAM" id="MobiDB-lite"/>
    </source>
</evidence>
<feature type="compositionally biased region" description="Low complexity" evidence="1">
    <location>
        <begin position="40"/>
        <end position="49"/>
    </location>
</feature>
<dbReference type="AlphaFoldDB" id="A0A7J6NYL1"/>
<accession>A0A7J6NYL1</accession>
<name>A0A7J6NYL1_PEROL</name>
<feature type="region of interest" description="Disordered" evidence="1">
    <location>
        <begin position="1"/>
        <end position="55"/>
    </location>
</feature>
<proteinExistence type="predicted"/>
<sequence length="181" mass="19783">MAGTLHAAADTSVGLKDDKTGAGRQLPAESSKEPLLGTQTSSCPSSGGLTPPPTPEIYIQLPDHGVYDPSQFLGYYMTKYPSHDTKQASSSIPLPRIRLQLASCESLHTVHIPTPVCHSRRVTMAKATEGSGTTPPKSVDGPHRWWRVFICCRNERTSDDDRVLIHNNNNTTRMGTVPYRT</sequence>
<dbReference type="OrthoDB" id="10364700at2759"/>
<dbReference type="Proteomes" id="UP000541610">
    <property type="component" value="Unassembled WGS sequence"/>
</dbReference>
<gene>
    <name evidence="2" type="ORF">FOZ60_002592</name>
</gene>
<reference evidence="2 3" key="1">
    <citation type="submission" date="2020-04" db="EMBL/GenBank/DDBJ databases">
        <title>Perkinsus olseni comparative genomics.</title>
        <authorList>
            <person name="Bogema D.R."/>
        </authorList>
    </citation>
    <scope>NUCLEOTIDE SEQUENCE [LARGE SCALE GENOMIC DNA]</scope>
    <source>
        <strain evidence="2">00978-12</strain>
    </source>
</reference>
<comment type="caution">
    <text evidence="2">The sequence shown here is derived from an EMBL/GenBank/DDBJ whole genome shotgun (WGS) entry which is preliminary data.</text>
</comment>
<dbReference type="EMBL" id="JABANP010000147">
    <property type="protein sequence ID" value="KAF4688600.1"/>
    <property type="molecule type" value="Genomic_DNA"/>
</dbReference>
<evidence type="ECO:0000313" key="3">
    <source>
        <dbReference type="Proteomes" id="UP000541610"/>
    </source>
</evidence>
<evidence type="ECO:0000313" key="2">
    <source>
        <dbReference type="EMBL" id="KAF4688600.1"/>
    </source>
</evidence>